<proteinExistence type="predicted"/>
<feature type="domain" description="DNA2/NAM7 helicase helicase" evidence="2">
    <location>
        <begin position="374"/>
        <end position="592"/>
    </location>
</feature>
<dbReference type="PANTHER" id="PTHR10887">
    <property type="entry name" value="DNA2/NAM7 HELICASE FAMILY"/>
    <property type="match status" value="1"/>
</dbReference>
<dbReference type="Pfam" id="PF13087">
    <property type="entry name" value="AAA_12"/>
    <property type="match status" value="1"/>
</dbReference>
<keyword evidence="4" id="KW-0547">Nucleotide-binding</keyword>
<dbReference type="InterPro" id="IPR041679">
    <property type="entry name" value="DNA2/NAM7-like_C"/>
</dbReference>
<gene>
    <name evidence="4" type="ordered locus">Pnap_4606</name>
</gene>
<geneLocation type="plasmid" evidence="4 5">
    <name>pPNAP02</name>
</geneLocation>
<dbReference type="GO" id="GO:0004386">
    <property type="term" value="F:helicase activity"/>
    <property type="evidence" value="ECO:0007669"/>
    <property type="project" value="UniProtKB-KW"/>
</dbReference>
<dbReference type="RefSeq" id="WP_011798091.1">
    <property type="nucleotide sequence ID" value="NC_008758.1"/>
</dbReference>
<dbReference type="InterPro" id="IPR041677">
    <property type="entry name" value="DNA2/NAM7_AAA_11"/>
</dbReference>
<feature type="domain" description="DNA2/NAM7 helicase-like C-terminal" evidence="3">
    <location>
        <begin position="988"/>
        <end position="1217"/>
    </location>
</feature>
<evidence type="ECO:0000259" key="2">
    <source>
        <dbReference type="Pfam" id="PF13086"/>
    </source>
</evidence>
<dbReference type="OrthoDB" id="9757917at2"/>
<dbReference type="InterPro" id="IPR045055">
    <property type="entry name" value="DNA2/NAM7-like"/>
</dbReference>
<evidence type="ECO:0000256" key="1">
    <source>
        <dbReference type="SAM" id="MobiDB-lite"/>
    </source>
</evidence>
<name>A1VW46_POLNA</name>
<keyword evidence="4" id="KW-0347">Helicase</keyword>
<dbReference type="PANTHER" id="PTHR10887:SF495">
    <property type="entry name" value="HELICASE SENATAXIN ISOFORM X1-RELATED"/>
    <property type="match status" value="1"/>
</dbReference>
<keyword evidence="4" id="KW-0067">ATP-binding</keyword>
<evidence type="ECO:0000259" key="3">
    <source>
        <dbReference type="Pfam" id="PF13087"/>
    </source>
</evidence>
<dbReference type="KEGG" id="pna:Pnap_4606"/>
<dbReference type="SUPFAM" id="SSF52540">
    <property type="entry name" value="P-loop containing nucleoside triphosphate hydrolases"/>
    <property type="match status" value="1"/>
</dbReference>
<reference evidence="5" key="1">
    <citation type="journal article" date="2009" name="Environ. Microbiol.">
        <title>The genome of Polaromonas naphthalenivorans strain CJ2, isolated from coal tar-contaminated sediment, reveals physiological and metabolic versatility and evolution through extensive horizontal gene transfer.</title>
        <authorList>
            <person name="Yagi J.M."/>
            <person name="Sims D."/>
            <person name="Brettin T."/>
            <person name="Bruce D."/>
            <person name="Madsen E.L."/>
        </authorList>
    </citation>
    <scope>NUCLEOTIDE SEQUENCE [LARGE SCALE GENOMIC DNA]</scope>
    <source>
        <strain evidence="5">CJ2</strain>
        <plasmid evidence="5">Plasmid pPNAP02</plasmid>
    </source>
</reference>
<dbReference type="EMBL" id="CP000531">
    <property type="protein sequence ID" value="ABM39874.1"/>
    <property type="molecule type" value="Genomic_DNA"/>
</dbReference>
<sequence length="1284" mass="143384">MANLYIWIDDHEKLDSSIRKLHRIAGYFPEGRRDSDPVRDMLDWVLPHGMPLQLLAANTSLVPNQDARIMLALRPVLGVGRNWPFPAGRSLGLRGYWPRATPSPVFLLQEVFEISDSPPKEFESLLDVIVYQVDPRDNRQARTDNVLNNSLAEALPPISLITQRRLTEWSDFLAWKRKLVQANSLGLRYTGRKWKGDDSLAFDVVAENLEVLSACQKGIARDDLYAFPLEASEDPWIYRVPTTPPKGRQRKFEMGRVKGSQRLDVGNRLNLDWGNEVRIEVVVDLSNDNLDQLSNAETPSEVRAGLLEQIPEEGFLSISRAGDLSLIRRHEQAVQKLQTQGGYSPYLAAYLFDVKCAQSSLQLPTLSNWINNRLNDSQKIAVQKMLAAQDLCMLQGPPGTGKTTVIAEAILQAVSRGETVLLASQAHTAVDNALGRLNSSPNVRAIRLGQESKVTAEGKAFVQSGSLKRYYQSLENHASKRYLTRWGDSDAETARCSAWCEKADYALKDCTDAQHKLSAHALESAALTSQRDLAWQTLQSAAQQQAEQETMRHILTGLAASVRAAIAGESPEDAQVLPSNLHGQAEALLQEIVRLSVHGVNLKSSWTDWQHLHHQRSQNLNLGLRDWLGLRMQLPQLRSDVARLQAARTDTLQDPQTRLNMQALESQIEALSNRLEAGEDVAGQWRTSRAQLNALKQNTTNALDVALYRRLFEDAEQLLAPGSTAAELASRLSARLAAVEAADLGIENAAGRLLIEIEQRIAAIPNAVQADELPWKTADQILKIHSAQQDRLESLALTVEAKAECLLDKQLVDPSFPADSVRPSIVLSEQIAHVRAQFLERQSARDEENVTRTAWQPILAAWVADLAGADAPARDWEVMGHEWPRLCNVVAITCNERDATLEEIGQTGFDMVIVDEVSKATPLELLLPLMRARRAVLVGDHRQLPPLFQEGTDAVTFADAVDAAEESAAANSALTPDNLKRFERMVTASLFKEHFEGADVSIRARLNVQFRMHPQIMDLVNHFYERQLTCGLKDPDRERAHPFTLLGAHGQPLVTPKDHVLWVDTSRDLHGNICSEDLDASGRPMRSNRMEAELIARMLVLLNAQAALKGYSPQKRLEVGVVSFYAGQNRSIKKAMDAVTKNGQFDCLDVEINTVIRYQGKEKEVIFISLVRNDGRDPARSNGIAPRRSSRANVARYEFINVALSRAKSLLVAMGARSMFETYEVKLPNMDGPGHKTRMVYRHIFDQLQRDAHMCEARDVMHAPSTDRPPVQRRQGVWAEGRRR</sequence>
<dbReference type="Proteomes" id="UP000000644">
    <property type="component" value="Plasmid pPNAP02"/>
</dbReference>
<dbReference type="InterPro" id="IPR047187">
    <property type="entry name" value="SF1_C_Upf1"/>
</dbReference>
<feature type="domain" description="DNA2/NAM7 helicase helicase" evidence="2">
    <location>
        <begin position="881"/>
        <end position="947"/>
    </location>
</feature>
<dbReference type="InterPro" id="IPR027417">
    <property type="entry name" value="P-loop_NTPase"/>
</dbReference>
<dbReference type="Gene3D" id="3.40.50.300">
    <property type="entry name" value="P-loop containing nucleotide triphosphate hydrolases"/>
    <property type="match status" value="3"/>
</dbReference>
<dbReference type="HOGENOM" id="CLU_004331_0_0_4"/>
<dbReference type="CDD" id="cd18808">
    <property type="entry name" value="SF1_C_Upf1"/>
    <property type="match status" value="1"/>
</dbReference>
<dbReference type="eggNOG" id="COG0507">
    <property type="taxonomic scope" value="Bacteria"/>
</dbReference>
<accession>A1VW46</accession>
<keyword evidence="4" id="KW-0378">Hydrolase</keyword>
<protein>
    <submittedName>
        <fullName evidence="4">Superfamily I DNA and RNA helicases and helicase subunits-like protein</fullName>
    </submittedName>
</protein>
<evidence type="ECO:0000313" key="5">
    <source>
        <dbReference type="Proteomes" id="UP000000644"/>
    </source>
</evidence>
<dbReference type="Pfam" id="PF13086">
    <property type="entry name" value="AAA_11"/>
    <property type="match status" value="2"/>
</dbReference>
<evidence type="ECO:0000313" key="4">
    <source>
        <dbReference type="EMBL" id="ABM39874.1"/>
    </source>
</evidence>
<dbReference type="CDD" id="cd17934">
    <property type="entry name" value="DEXXQc_Upf1-like"/>
    <property type="match status" value="1"/>
</dbReference>
<keyword evidence="5" id="KW-1185">Reference proteome</keyword>
<feature type="region of interest" description="Disordered" evidence="1">
    <location>
        <begin position="1261"/>
        <end position="1284"/>
    </location>
</feature>
<keyword evidence="4" id="KW-0614">Plasmid</keyword>
<organism evidence="4 5">
    <name type="scientific">Polaromonas naphthalenivorans (strain CJ2)</name>
    <dbReference type="NCBI Taxonomy" id="365044"/>
    <lineage>
        <taxon>Bacteria</taxon>
        <taxon>Pseudomonadati</taxon>
        <taxon>Pseudomonadota</taxon>
        <taxon>Betaproteobacteria</taxon>
        <taxon>Burkholderiales</taxon>
        <taxon>Comamonadaceae</taxon>
        <taxon>Polaromonas</taxon>
    </lineage>
</organism>
<dbReference type="eggNOG" id="COG1112">
    <property type="taxonomic scope" value="Bacteria"/>
</dbReference>